<evidence type="ECO:0000256" key="3">
    <source>
        <dbReference type="ARBA" id="ARBA00004629"/>
    </source>
</evidence>
<comment type="similarity">
    <text evidence="4">Belongs to the DASH complex DUO1 family.</text>
</comment>
<gene>
    <name evidence="20" type="ORF">EVG20_g794</name>
</gene>
<evidence type="ECO:0000313" key="20">
    <source>
        <dbReference type="EMBL" id="TFY72206.1"/>
    </source>
</evidence>
<keyword evidence="5" id="KW-0158">Chromosome</keyword>
<evidence type="ECO:0000256" key="6">
    <source>
        <dbReference type="ARBA" id="ARBA00022490"/>
    </source>
</evidence>
<evidence type="ECO:0000256" key="13">
    <source>
        <dbReference type="ARBA" id="ARBA00023212"/>
    </source>
</evidence>
<dbReference type="GO" id="GO:0042729">
    <property type="term" value="C:DASH complex"/>
    <property type="evidence" value="ECO:0007669"/>
    <property type="project" value="InterPro"/>
</dbReference>
<evidence type="ECO:0000256" key="4">
    <source>
        <dbReference type="ARBA" id="ARBA00005366"/>
    </source>
</evidence>
<keyword evidence="6" id="KW-0963">Cytoplasm</keyword>
<keyword evidence="11" id="KW-0995">Kinetochore</keyword>
<keyword evidence="16" id="KW-0137">Centromere</keyword>
<accession>A0A4Y9ZBI5</accession>
<evidence type="ECO:0000256" key="7">
    <source>
        <dbReference type="ARBA" id="ARBA00022618"/>
    </source>
</evidence>
<sequence length="321" mass="35671">MDSIDSGMPSGSRLLSESPGFASFPSSSSIPSTGPGGDDLSLSELSLTDHHSKQKPFSLFAQPTDNHDSIDIDEDDNAEEDEGEELAGDAEDEEVKERLAARTREGKLQNDLFVLKKLNAAFNVYNKALAETESATDRVAAQLEHTDALLNKYVSILAKSEQATRLIFDERWQGAEADEEVLEKEEREVAERRRKEEEERALAAQREQERRERDEMERQAKEEKERLDREKKEKMASRSTSGVRGVRGTRASMRASATRGVARARLLQAPAASSTSHDSQALYGFQPCNHYIPRDVAENLILADGAIIEGIRHCFPAVSVP</sequence>
<evidence type="ECO:0000256" key="9">
    <source>
        <dbReference type="ARBA" id="ARBA00022776"/>
    </source>
</evidence>
<feature type="region of interest" description="Disordered" evidence="19">
    <location>
        <begin position="204"/>
        <end position="255"/>
    </location>
</feature>
<dbReference type="GO" id="GO:0000278">
    <property type="term" value="P:mitotic cell cycle"/>
    <property type="evidence" value="ECO:0007669"/>
    <property type="project" value="InterPro"/>
</dbReference>
<evidence type="ECO:0000256" key="1">
    <source>
        <dbReference type="ARBA" id="ARBA00004123"/>
    </source>
</evidence>
<evidence type="ECO:0000256" key="16">
    <source>
        <dbReference type="ARBA" id="ARBA00023328"/>
    </source>
</evidence>
<dbReference type="STRING" id="205917.A0A4Y9ZBI5"/>
<keyword evidence="14" id="KW-0539">Nucleus</keyword>
<evidence type="ECO:0000256" key="15">
    <source>
        <dbReference type="ARBA" id="ARBA00023306"/>
    </source>
</evidence>
<keyword evidence="8" id="KW-0493">Microtubule</keyword>
<reference evidence="20 21" key="1">
    <citation type="submission" date="2019-02" db="EMBL/GenBank/DDBJ databases">
        <title>Genome sequencing of the rare red list fungi Dentipellis fragilis.</title>
        <authorList>
            <person name="Buettner E."/>
            <person name="Kellner H."/>
        </authorList>
    </citation>
    <scope>NUCLEOTIDE SEQUENCE [LARGE SCALE GENOMIC DNA]</scope>
    <source>
        <strain evidence="20 21">DSM 105465</strain>
    </source>
</reference>
<keyword evidence="12" id="KW-0175">Coiled coil</keyword>
<dbReference type="GO" id="GO:0072686">
    <property type="term" value="C:mitotic spindle"/>
    <property type="evidence" value="ECO:0007669"/>
    <property type="project" value="InterPro"/>
</dbReference>
<evidence type="ECO:0000256" key="14">
    <source>
        <dbReference type="ARBA" id="ARBA00023242"/>
    </source>
</evidence>
<evidence type="ECO:0000256" key="17">
    <source>
        <dbReference type="ARBA" id="ARBA00044152"/>
    </source>
</evidence>
<protein>
    <recommendedName>
        <fullName evidence="17">DASH complex subunit DUO1</fullName>
    </recommendedName>
    <alternativeName>
        <fullName evidence="18">Outer kinetochore protein DUO1</fullName>
    </alternativeName>
</protein>
<keyword evidence="21" id="KW-1185">Reference proteome</keyword>
<feature type="region of interest" description="Disordered" evidence="19">
    <location>
        <begin position="1"/>
        <end position="94"/>
    </location>
</feature>
<evidence type="ECO:0000256" key="11">
    <source>
        <dbReference type="ARBA" id="ARBA00022838"/>
    </source>
</evidence>
<dbReference type="Proteomes" id="UP000298327">
    <property type="component" value="Unassembled WGS sequence"/>
</dbReference>
<dbReference type="AlphaFoldDB" id="A0A4Y9ZBI5"/>
<comment type="caution">
    <text evidence="20">The sequence shown here is derived from an EMBL/GenBank/DDBJ whole genome shotgun (WGS) entry which is preliminary data.</text>
</comment>
<dbReference type="GO" id="GO:0051301">
    <property type="term" value="P:cell division"/>
    <property type="evidence" value="ECO:0007669"/>
    <property type="project" value="UniProtKB-KW"/>
</dbReference>
<keyword evidence="9" id="KW-0498">Mitosis</keyword>
<evidence type="ECO:0000256" key="5">
    <source>
        <dbReference type="ARBA" id="ARBA00022454"/>
    </source>
</evidence>
<feature type="compositionally biased region" description="Basic and acidic residues" evidence="19">
    <location>
        <begin position="204"/>
        <end position="236"/>
    </location>
</feature>
<evidence type="ECO:0000256" key="18">
    <source>
        <dbReference type="ARBA" id="ARBA00044358"/>
    </source>
</evidence>
<keyword evidence="7" id="KW-0132">Cell division</keyword>
<feature type="region of interest" description="Disordered" evidence="19">
    <location>
        <begin position="178"/>
        <end position="197"/>
    </location>
</feature>
<keyword evidence="15" id="KW-0131">Cell cycle</keyword>
<keyword evidence="13" id="KW-0206">Cytoskeleton</keyword>
<feature type="compositionally biased region" description="Low complexity" evidence="19">
    <location>
        <begin position="16"/>
        <end position="46"/>
    </location>
</feature>
<dbReference type="EMBL" id="SEOQ01000021">
    <property type="protein sequence ID" value="TFY72206.1"/>
    <property type="molecule type" value="Genomic_DNA"/>
</dbReference>
<dbReference type="InterPro" id="IPR013960">
    <property type="entry name" value="DASH_Duo1"/>
</dbReference>
<proteinExistence type="inferred from homology"/>
<dbReference type="PANTHER" id="PTHR28216:SF1">
    <property type="entry name" value="DASH COMPLEX SUBUNIT DUO1"/>
    <property type="match status" value="1"/>
</dbReference>
<feature type="compositionally biased region" description="Basic and acidic residues" evidence="19">
    <location>
        <begin position="184"/>
        <end position="197"/>
    </location>
</feature>
<dbReference type="OrthoDB" id="5599235at2759"/>
<evidence type="ECO:0000256" key="10">
    <source>
        <dbReference type="ARBA" id="ARBA00022829"/>
    </source>
</evidence>
<evidence type="ECO:0000256" key="19">
    <source>
        <dbReference type="SAM" id="MobiDB-lite"/>
    </source>
</evidence>
<dbReference type="PANTHER" id="PTHR28216">
    <property type="entry name" value="DASH COMPLEX SUBUNIT DUO1"/>
    <property type="match status" value="1"/>
</dbReference>
<dbReference type="GO" id="GO:0005874">
    <property type="term" value="C:microtubule"/>
    <property type="evidence" value="ECO:0007669"/>
    <property type="project" value="UniProtKB-KW"/>
</dbReference>
<feature type="compositionally biased region" description="Acidic residues" evidence="19">
    <location>
        <begin position="71"/>
        <end position="94"/>
    </location>
</feature>
<evidence type="ECO:0000256" key="8">
    <source>
        <dbReference type="ARBA" id="ARBA00022701"/>
    </source>
</evidence>
<comment type="subcellular location">
    <subcellularLocation>
        <location evidence="3">Chromosome</location>
        <location evidence="3">Centromere</location>
        <location evidence="3">Kinetochore</location>
    </subcellularLocation>
    <subcellularLocation>
        <location evidence="2">Cytoplasm</location>
        <location evidence="2">Cytoskeleton</location>
        <location evidence="2">Spindle</location>
    </subcellularLocation>
    <subcellularLocation>
        <location evidence="1">Nucleus</location>
    </subcellularLocation>
</comment>
<dbReference type="GO" id="GO:0007059">
    <property type="term" value="P:chromosome segregation"/>
    <property type="evidence" value="ECO:0007669"/>
    <property type="project" value="UniProtKB-KW"/>
</dbReference>
<organism evidence="20 21">
    <name type="scientific">Dentipellis fragilis</name>
    <dbReference type="NCBI Taxonomy" id="205917"/>
    <lineage>
        <taxon>Eukaryota</taxon>
        <taxon>Fungi</taxon>
        <taxon>Dikarya</taxon>
        <taxon>Basidiomycota</taxon>
        <taxon>Agaricomycotina</taxon>
        <taxon>Agaricomycetes</taxon>
        <taxon>Russulales</taxon>
        <taxon>Hericiaceae</taxon>
        <taxon>Dentipellis</taxon>
    </lineage>
</organism>
<evidence type="ECO:0000256" key="12">
    <source>
        <dbReference type="ARBA" id="ARBA00023054"/>
    </source>
</evidence>
<keyword evidence="10" id="KW-0159">Chromosome partition</keyword>
<name>A0A4Y9ZBI5_9AGAM</name>
<dbReference type="Pfam" id="PF08651">
    <property type="entry name" value="DASH_Duo1"/>
    <property type="match status" value="1"/>
</dbReference>
<evidence type="ECO:0000256" key="2">
    <source>
        <dbReference type="ARBA" id="ARBA00004186"/>
    </source>
</evidence>
<evidence type="ECO:0000313" key="21">
    <source>
        <dbReference type="Proteomes" id="UP000298327"/>
    </source>
</evidence>